<comment type="caution">
    <text evidence="1">The sequence shown here is derived from an EMBL/GenBank/DDBJ whole genome shotgun (WGS) entry which is preliminary data.</text>
</comment>
<dbReference type="OrthoDB" id="10173667at2759"/>
<name>A0A3M7RMK8_BRAPC</name>
<sequence>MHYGEIGDYNHWENLINYIEKKKSHILENKRVGKSLLKVSFRRVSKTSKNCNNMLIPNTFEIKNFKLNPKKHQFINRLKINRLNFIFLYELCKKMASRSFLDYSDRCKHSEFSFEYFRTEILPMITPKKLRLNPNAEQKSLEDELKNAIISNLGLNPYFYKFDFRHEQNQFVQLIFLLHLSKANIDDKGSWNNFFLALQSIKIIDTNESILKKELDEFMHQLKKCNKFTDKILAVGQEMSGIENIVANFEDLKINFISSSIPGLNGFSGINSIYINLTELLRKHNVLTNSVYEDKAQILVKFECLRLFVHESCHVLIRQSLNDLN</sequence>
<dbReference type="AlphaFoldDB" id="A0A3M7RMK8"/>
<accession>A0A3M7RMK8</accession>
<dbReference type="Proteomes" id="UP000276133">
    <property type="component" value="Unassembled WGS sequence"/>
</dbReference>
<evidence type="ECO:0000313" key="1">
    <source>
        <dbReference type="EMBL" id="RNA24754.1"/>
    </source>
</evidence>
<organism evidence="1 2">
    <name type="scientific">Brachionus plicatilis</name>
    <name type="common">Marine rotifer</name>
    <name type="synonym">Brachionus muelleri</name>
    <dbReference type="NCBI Taxonomy" id="10195"/>
    <lineage>
        <taxon>Eukaryota</taxon>
        <taxon>Metazoa</taxon>
        <taxon>Spiralia</taxon>
        <taxon>Gnathifera</taxon>
        <taxon>Rotifera</taxon>
        <taxon>Eurotatoria</taxon>
        <taxon>Monogononta</taxon>
        <taxon>Pseudotrocha</taxon>
        <taxon>Ploima</taxon>
        <taxon>Brachionidae</taxon>
        <taxon>Brachionus</taxon>
    </lineage>
</organism>
<reference evidence="1 2" key="1">
    <citation type="journal article" date="2018" name="Sci. Rep.">
        <title>Genomic signatures of local adaptation to the degree of environmental predictability in rotifers.</title>
        <authorList>
            <person name="Franch-Gras L."/>
            <person name="Hahn C."/>
            <person name="Garcia-Roger E.M."/>
            <person name="Carmona M.J."/>
            <person name="Serra M."/>
            <person name="Gomez A."/>
        </authorList>
    </citation>
    <scope>NUCLEOTIDE SEQUENCE [LARGE SCALE GENOMIC DNA]</scope>
    <source>
        <strain evidence="1">HYR1</strain>
    </source>
</reference>
<protein>
    <submittedName>
        <fullName evidence="1">Uncharacterized protein</fullName>
    </submittedName>
</protein>
<keyword evidence="2" id="KW-1185">Reference proteome</keyword>
<gene>
    <name evidence="1" type="ORF">BpHYR1_000448</name>
</gene>
<proteinExistence type="predicted"/>
<dbReference type="EMBL" id="REGN01003053">
    <property type="protein sequence ID" value="RNA24754.1"/>
    <property type="molecule type" value="Genomic_DNA"/>
</dbReference>
<evidence type="ECO:0000313" key="2">
    <source>
        <dbReference type="Proteomes" id="UP000276133"/>
    </source>
</evidence>